<dbReference type="EMBL" id="MU807509">
    <property type="protein sequence ID" value="KAJ3831394.1"/>
    <property type="molecule type" value="Genomic_DNA"/>
</dbReference>
<dbReference type="Proteomes" id="UP001163846">
    <property type="component" value="Unassembled WGS sequence"/>
</dbReference>
<dbReference type="GO" id="GO:0016926">
    <property type="term" value="P:protein desumoylation"/>
    <property type="evidence" value="ECO:0007669"/>
    <property type="project" value="TreeGrafter"/>
</dbReference>
<evidence type="ECO:0000256" key="2">
    <source>
        <dbReference type="ARBA" id="ARBA00022670"/>
    </source>
</evidence>
<dbReference type="PROSITE" id="PS50600">
    <property type="entry name" value="ULP_PROTEASE"/>
    <property type="match status" value="1"/>
</dbReference>
<evidence type="ECO:0000256" key="1">
    <source>
        <dbReference type="ARBA" id="ARBA00005234"/>
    </source>
</evidence>
<accession>A0AA38NVI9</accession>
<comment type="caution">
    <text evidence="6">The sequence shown here is derived from an EMBL/GenBank/DDBJ whole genome shotgun (WGS) entry which is preliminary data.</text>
</comment>
<sequence>CIDFESRPQFSSSFTNTNGITKRQRYLDRSAFSYILNVLSAAVEVILISKTVLPPPGILATCLNDLGESIEHWFLGIGFPLPRSEAERDSLTFESWREKLNEAISVRSQYHWKKLISGDLESYQSVLDERARFRDIEVLRTQLLKIFLDSVKMCRAEGHLSLEAIISHQHLLFKRASLAFLAMSQGLERTINSWKDMYPAVADALLSKGASKEYTFPKTTWNDEHSINHDDLERMLSLKWLNSNLMNVFISILNAKFSDPNSQQCVAYLDTYFAYHYVLPASKPHHTLKGSKGEIRSKPLKALKPRFENGNIRLIFPLNVNNTHWFVGSICGASSTIEVFDSLERESASTQIYQTAYKNMRQVWKILVEAWSDTLGNQEQKWKLEIHSKVNCGVFAIMYMLHLGYGPHINNEQVPVSYRLPSQSENLAGLRLLLLEELGL</sequence>
<protein>
    <recommendedName>
        <fullName evidence="5">Ubiquitin-like protease family profile domain-containing protein</fullName>
    </recommendedName>
</protein>
<evidence type="ECO:0000256" key="3">
    <source>
        <dbReference type="ARBA" id="ARBA00022801"/>
    </source>
</evidence>
<comment type="similarity">
    <text evidence="1">Belongs to the peptidase C48 family.</text>
</comment>
<dbReference type="GO" id="GO:0016929">
    <property type="term" value="F:deSUMOylase activity"/>
    <property type="evidence" value="ECO:0007669"/>
    <property type="project" value="TreeGrafter"/>
</dbReference>
<proteinExistence type="inferred from homology"/>
<dbReference type="InterPro" id="IPR003653">
    <property type="entry name" value="Peptidase_C48_C"/>
</dbReference>
<keyword evidence="3" id="KW-0378">Hydrolase</keyword>
<keyword evidence="2" id="KW-0645">Protease</keyword>
<dbReference type="PANTHER" id="PTHR12606">
    <property type="entry name" value="SENTRIN/SUMO-SPECIFIC PROTEASE"/>
    <property type="match status" value="1"/>
</dbReference>
<dbReference type="GO" id="GO:0005634">
    <property type="term" value="C:nucleus"/>
    <property type="evidence" value="ECO:0007669"/>
    <property type="project" value="TreeGrafter"/>
</dbReference>
<evidence type="ECO:0000259" key="5">
    <source>
        <dbReference type="PROSITE" id="PS50600"/>
    </source>
</evidence>
<reference evidence="6" key="1">
    <citation type="submission" date="2022-08" db="EMBL/GenBank/DDBJ databases">
        <authorList>
            <consortium name="DOE Joint Genome Institute"/>
            <person name="Min B."/>
            <person name="Riley R."/>
            <person name="Sierra-Patev S."/>
            <person name="Naranjo-Ortiz M."/>
            <person name="Looney B."/>
            <person name="Konkel Z."/>
            <person name="Slot J.C."/>
            <person name="Sakamoto Y."/>
            <person name="Steenwyk J.L."/>
            <person name="Rokas A."/>
            <person name="Carro J."/>
            <person name="Camarero S."/>
            <person name="Ferreira P."/>
            <person name="Molpeceres G."/>
            <person name="Ruiz-Duenas F.J."/>
            <person name="Serrano A."/>
            <person name="Henrissat B."/>
            <person name="Drula E."/>
            <person name="Hughes K.W."/>
            <person name="Mata J.L."/>
            <person name="Ishikawa N.K."/>
            <person name="Vargas-Isla R."/>
            <person name="Ushijima S."/>
            <person name="Smith C.A."/>
            <person name="Ahrendt S."/>
            <person name="Andreopoulos W."/>
            <person name="He G."/>
            <person name="Labutti K."/>
            <person name="Lipzen A."/>
            <person name="Ng V."/>
            <person name="Sandor L."/>
            <person name="Barry K."/>
            <person name="Martinez A.T."/>
            <person name="Xiao Y."/>
            <person name="Gibbons J.G."/>
            <person name="Terashima K."/>
            <person name="Hibbett D.S."/>
            <person name="Grigoriev I.V."/>
        </authorList>
    </citation>
    <scope>NUCLEOTIDE SEQUENCE</scope>
    <source>
        <strain evidence="6">TFB9207</strain>
    </source>
</reference>
<keyword evidence="7" id="KW-1185">Reference proteome</keyword>
<evidence type="ECO:0000256" key="4">
    <source>
        <dbReference type="ARBA" id="ARBA00022807"/>
    </source>
</evidence>
<keyword evidence="4" id="KW-0788">Thiol protease</keyword>
<name>A0AA38NVI9_9AGAR</name>
<dbReference type="PANTHER" id="PTHR12606:SF141">
    <property type="entry name" value="GH15225P-RELATED"/>
    <property type="match status" value="1"/>
</dbReference>
<feature type="domain" description="Ubiquitin-like protease family profile" evidence="5">
    <location>
        <begin position="225"/>
        <end position="403"/>
    </location>
</feature>
<evidence type="ECO:0000313" key="7">
    <source>
        <dbReference type="Proteomes" id="UP001163846"/>
    </source>
</evidence>
<organism evidence="6 7">
    <name type="scientific">Lentinula raphanica</name>
    <dbReference type="NCBI Taxonomy" id="153919"/>
    <lineage>
        <taxon>Eukaryota</taxon>
        <taxon>Fungi</taxon>
        <taxon>Dikarya</taxon>
        <taxon>Basidiomycota</taxon>
        <taxon>Agaricomycotina</taxon>
        <taxon>Agaricomycetes</taxon>
        <taxon>Agaricomycetidae</taxon>
        <taxon>Agaricales</taxon>
        <taxon>Marasmiineae</taxon>
        <taxon>Omphalotaceae</taxon>
        <taxon>Lentinula</taxon>
    </lineage>
</organism>
<dbReference type="SUPFAM" id="SSF54001">
    <property type="entry name" value="Cysteine proteinases"/>
    <property type="match status" value="1"/>
</dbReference>
<feature type="non-terminal residue" evidence="6">
    <location>
        <position position="1"/>
    </location>
</feature>
<dbReference type="Pfam" id="PF02902">
    <property type="entry name" value="Peptidase_C48"/>
    <property type="match status" value="1"/>
</dbReference>
<dbReference type="Gene3D" id="3.40.395.10">
    <property type="entry name" value="Adenoviral Proteinase, Chain A"/>
    <property type="match status" value="1"/>
</dbReference>
<evidence type="ECO:0000313" key="6">
    <source>
        <dbReference type="EMBL" id="KAJ3831394.1"/>
    </source>
</evidence>
<dbReference type="GO" id="GO:0006508">
    <property type="term" value="P:proteolysis"/>
    <property type="evidence" value="ECO:0007669"/>
    <property type="project" value="UniProtKB-KW"/>
</dbReference>
<dbReference type="InterPro" id="IPR038765">
    <property type="entry name" value="Papain-like_cys_pep_sf"/>
</dbReference>
<gene>
    <name evidence="6" type="ORF">F5878DRAFT_647670</name>
</gene>
<dbReference type="AlphaFoldDB" id="A0AA38NVI9"/>